<dbReference type="NCBIfam" id="TIGR01954">
    <property type="entry name" value="nusA_Cterm_rpt"/>
    <property type="match status" value="2"/>
</dbReference>
<dbReference type="CDD" id="cd04455">
    <property type="entry name" value="S1_NusA"/>
    <property type="match status" value="1"/>
</dbReference>
<dbReference type="Pfam" id="PF26594">
    <property type="entry name" value="KH_NusA_2nd"/>
    <property type="match status" value="1"/>
</dbReference>
<dbReference type="SUPFAM" id="SSF47794">
    <property type="entry name" value="Rad51 N-terminal domain-like"/>
    <property type="match status" value="2"/>
</dbReference>
<dbReference type="InterPro" id="IPR010214">
    <property type="entry name" value="Tscrpt_termin_fac_NusA_C_rpt"/>
</dbReference>
<dbReference type="PROSITE" id="PS50126">
    <property type="entry name" value="S1"/>
    <property type="match status" value="1"/>
</dbReference>
<keyword evidence="3 7" id="KW-0889">Transcription antitermination</keyword>
<dbReference type="InterPro" id="IPR025249">
    <property type="entry name" value="TF_NusA_KH_1st"/>
</dbReference>
<dbReference type="AlphaFoldDB" id="A0A8D4VQA7"/>
<dbReference type="InterPro" id="IPR010995">
    <property type="entry name" value="DNA_repair_Rad51/TF_NusA_a-hlx"/>
</dbReference>
<proteinExistence type="inferred from homology"/>
<comment type="function">
    <text evidence="7">Participates in both transcription termination and antitermination.</text>
</comment>
<dbReference type="GO" id="GO:0000166">
    <property type="term" value="F:nucleotide binding"/>
    <property type="evidence" value="ECO:0007669"/>
    <property type="project" value="InterPro"/>
</dbReference>
<dbReference type="Gene3D" id="1.10.150.20">
    <property type="entry name" value="5' to 3' exonuclease, C-terminal subdomain"/>
    <property type="match status" value="2"/>
</dbReference>
<dbReference type="InterPro" id="IPR003029">
    <property type="entry name" value="S1_domain"/>
</dbReference>
<comment type="subunit">
    <text evidence="7">Monomer. Binds directly to the core enzyme of the DNA-dependent RNA polymerase and to nascent RNA.</text>
</comment>
<evidence type="ECO:0000259" key="8">
    <source>
        <dbReference type="PROSITE" id="PS50126"/>
    </source>
</evidence>
<dbReference type="Proteomes" id="UP000824988">
    <property type="component" value="Chromosome"/>
</dbReference>
<dbReference type="InterPro" id="IPR012340">
    <property type="entry name" value="NA-bd_OB-fold"/>
</dbReference>
<dbReference type="GO" id="GO:0005829">
    <property type="term" value="C:cytosol"/>
    <property type="evidence" value="ECO:0007669"/>
    <property type="project" value="TreeGrafter"/>
</dbReference>
<dbReference type="InterPro" id="IPR009019">
    <property type="entry name" value="KH_sf_prok-type"/>
</dbReference>
<protein>
    <recommendedName>
        <fullName evidence="7">Transcription termination/antitermination protein NusA</fullName>
    </recommendedName>
</protein>
<evidence type="ECO:0000256" key="2">
    <source>
        <dbReference type="ARBA" id="ARBA00022490"/>
    </source>
</evidence>
<evidence type="ECO:0000256" key="4">
    <source>
        <dbReference type="ARBA" id="ARBA00022884"/>
    </source>
</evidence>
<dbReference type="Gene3D" id="3.30.300.20">
    <property type="match status" value="2"/>
</dbReference>
<evidence type="ECO:0000256" key="6">
    <source>
        <dbReference type="ARBA" id="ARBA00023163"/>
    </source>
</evidence>
<dbReference type="NCBIfam" id="TIGR01953">
    <property type="entry name" value="NusA"/>
    <property type="match status" value="1"/>
</dbReference>
<keyword evidence="2 7" id="KW-0963">Cytoplasm</keyword>
<dbReference type="FunFam" id="3.30.300.20:FF:000002">
    <property type="entry name" value="Transcription termination/antitermination protein NusA"/>
    <property type="match status" value="1"/>
</dbReference>
<dbReference type="SUPFAM" id="SSF54814">
    <property type="entry name" value="Prokaryotic type KH domain (KH-domain type II)"/>
    <property type="match status" value="2"/>
</dbReference>
<dbReference type="GO" id="GO:0003700">
    <property type="term" value="F:DNA-binding transcription factor activity"/>
    <property type="evidence" value="ECO:0007669"/>
    <property type="project" value="InterPro"/>
</dbReference>
<dbReference type="RefSeq" id="WP_054774391.1">
    <property type="nucleotide sequence ID" value="NZ_AP019782.1"/>
</dbReference>
<evidence type="ECO:0000256" key="5">
    <source>
        <dbReference type="ARBA" id="ARBA00023015"/>
    </source>
</evidence>
<dbReference type="SUPFAM" id="SSF69705">
    <property type="entry name" value="Transcription factor NusA, N-terminal domain"/>
    <property type="match status" value="1"/>
</dbReference>
<dbReference type="KEGG" id="moz:MoryE10_12830"/>
<dbReference type="InterPro" id="IPR058582">
    <property type="entry name" value="KH_NusA_2nd"/>
</dbReference>
<keyword evidence="6 7" id="KW-0804">Transcription</keyword>
<dbReference type="GO" id="GO:0031564">
    <property type="term" value="P:transcription antitermination"/>
    <property type="evidence" value="ECO:0007669"/>
    <property type="project" value="UniProtKB-UniRule"/>
</dbReference>
<dbReference type="SUPFAM" id="SSF50249">
    <property type="entry name" value="Nucleic acid-binding proteins"/>
    <property type="match status" value="1"/>
</dbReference>
<dbReference type="GO" id="GO:0006353">
    <property type="term" value="P:DNA-templated transcription termination"/>
    <property type="evidence" value="ECO:0007669"/>
    <property type="project" value="UniProtKB-UniRule"/>
</dbReference>
<dbReference type="Pfam" id="PF14520">
    <property type="entry name" value="HHH_5"/>
    <property type="match status" value="1"/>
</dbReference>
<gene>
    <name evidence="7 9" type="primary">nusA</name>
    <name evidence="9" type="ORF">MoryE10_12830</name>
</gene>
<feature type="domain" description="S1 motif" evidence="8">
    <location>
        <begin position="143"/>
        <end position="208"/>
    </location>
</feature>
<dbReference type="Pfam" id="PF00575">
    <property type="entry name" value="S1"/>
    <property type="match status" value="1"/>
</dbReference>
<sequence length="502" mass="55823">MANKEILLVVDVVSNEKDIEKEVIFEAIEVALATATAKRYEDKMDVRVAIDRKNGDYETFRRWIVVAPDEDFPVGVEFPDTQISLEDARKRDPKIEVGDYIEEPIESIEFGRIAAQTAKQVIVQKVREAERKKVADAYQDRVGELVTGIIKRIERGNVFLDLGGNVEAFIPREEMIPKEPVRAGDRLRGYLKSVDPEVRGPQLRVSRTAPELLIALFRLEVPEVGEGVIEIKGAARDPGSRAKIAVKSNDPRLDPIGACVGMRGSRVQAVSNELAGERVDIILWNENDAQFVINAMAPAEIVSIVVDEDAHSMDVAVADENLSQAIGRGGQNVRLASELTGWELNVVGAAQAEEKSERESEALKQSFMDELSVDEDVAEILVREGFSSVEELAYVPVKEMLEIEEFDEELVEEVRNRARDALLIKAIASEEKLEYQPPAEDLLAMEEVDDELAQALARRGITTMDDLAEQAVDDLMEIDGMDEERAAKLIMAARAPWFNAEA</sequence>
<comment type="subcellular location">
    <subcellularLocation>
        <location evidence="7">Cytoplasm</location>
    </subcellularLocation>
</comment>
<evidence type="ECO:0000256" key="3">
    <source>
        <dbReference type="ARBA" id="ARBA00022814"/>
    </source>
</evidence>
<organism evidence="9 10">
    <name type="scientific">Methylogaea oryzae</name>
    <dbReference type="NCBI Taxonomy" id="1295382"/>
    <lineage>
        <taxon>Bacteria</taxon>
        <taxon>Pseudomonadati</taxon>
        <taxon>Pseudomonadota</taxon>
        <taxon>Gammaproteobacteria</taxon>
        <taxon>Methylococcales</taxon>
        <taxon>Methylococcaceae</taxon>
        <taxon>Methylogaea</taxon>
    </lineage>
</organism>
<dbReference type="CDD" id="cd02134">
    <property type="entry name" value="KH-II_NusA_rpt1"/>
    <property type="match status" value="1"/>
</dbReference>
<reference evidence="9" key="1">
    <citation type="submission" date="2019-06" db="EMBL/GenBank/DDBJ databases">
        <title>Complete genome sequence of Methylogaea oryzae strain JCM16910.</title>
        <authorList>
            <person name="Asakawa S."/>
        </authorList>
    </citation>
    <scope>NUCLEOTIDE SEQUENCE</scope>
    <source>
        <strain evidence="9">E10</strain>
    </source>
</reference>
<keyword evidence="5 7" id="KW-0805">Transcription regulation</keyword>
<dbReference type="PANTHER" id="PTHR22648:SF0">
    <property type="entry name" value="TRANSCRIPTION TERMINATION_ANTITERMINATION PROTEIN NUSA"/>
    <property type="match status" value="1"/>
</dbReference>
<dbReference type="Pfam" id="PF08529">
    <property type="entry name" value="NusA_N"/>
    <property type="match status" value="1"/>
</dbReference>
<keyword evidence="10" id="KW-1185">Reference proteome</keyword>
<accession>A0A8D4VQA7</accession>
<keyword evidence="1 7" id="KW-0806">Transcription termination</keyword>
<dbReference type="PANTHER" id="PTHR22648">
    <property type="entry name" value="TRANSCRIPTION TERMINATION FACTOR NUSA"/>
    <property type="match status" value="1"/>
</dbReference>
<dbReference type="EMBL" id="AP019782">
    <property type="protein sequence ID" value="BBL70677.1"/>
    <property type="molecule type" value="Genomic_DNA"/>
</dbReference>
<comment type="similarity">
    <text evidence="7">Belongs to the NusA family.</text>
</comment>
<dbReference type="InterPro" id="IPR030842">
    <property type="entry name" value="TF_NusA_bacterial"/>
</dbReference>
<dbReference type="InterPro" id="IPR013735">
    <property type="entry name" value="TF_NusA_N"/>
</dbReference>
<dbReference type="PROSITE" id="PS50084">
    <property type="entry name" value="KH_TYPE_1"/>
    <property type="match status" value="1"/>
</dbReference>
<dbReference type="Gene3D" id="3.30.1480.10">
    <property type="entry name" value="NusA, N-terminal domain"/>
    <property type="match status" value="1"/>
</dbReference>
<dbReference type="HAMAP" id="MF_00945_B">
    <property type="entry name" value="NusA_B"/>
    <property type="match status" value="1"/>
</dbReference>
<evidence type="ECO:0000313" key="10">
    <source>
        <dbReference type="Proteomes" id="UP000824988"/>
    </source>
</evidence>
<name>A0A8D4VQA7_9GAMM</name>
<keyword evidence="4 7" id="KW-0694">RNA-binding</keyword>
<dbReference type="SMART" id="SM00316">
    <property type="entry name" value="S1"/>
    <property type="match status" value="1"/>
</dbReference>
<dbReference type="Pfam" id="PF13184">
    <property type="entry name" value="KH_NusA_1st"/>
    <property type="match status" value="1"/>
</dbReference>
<evidence type="ECO:0000256" key="7">
    <source>
        <dbReference type="HAMAP-Rule" id="MF_00945"/>
    </source>
</evidence>
<dbReference type="CDD" id="cd22529">
    <property type="entry name" value="KH-II_NusA_rpt2"/>
    <property type="match status" value="1"/>
</dbReference>
<evidence type="ECO:0000256" key="1">
    <source>
        <dbReference type="ARBA" id="ARBA00022472"/>
    </source>
</evidence>
<dbReference type="Gene3D" id="2.40.50.140">
    <property type="entry name" value="Nucleic acid-binding proteins"/>
    <property type="match status" value="1"/>
</dbReference>
<dbReference type="FunFam" id="3.30.300.20:FF:000005">
    <property type="entry name" value="Transcription termination/antitermination protein NusA"/>
    <property type="match status" value="1"/>
</dbReference>
<evidence type="ECO:0000313" key="9">
    <source>
        <dbReference type="EMBL" id="BBL70677.1"/>
    </source>
</evidence>
<dbReference type="GO" id="GO:0003723">
    <property type="term" value="F:RNA binding"/>
    <property type="evidence" value="ECO:0007669"/>
    <property type="project" value="UniProtKB-UniRule"/>
</dbReference>
<dbReference type="InterPro" id="IPR015946">
    <property type="entry name" value="KH_dom-like_a/b"/>
</dbReference>
<dbReference type="InterPro" id="IPR010213">
    <property type="entry name" value="TF_NusA"/>
</dbReference>
<dbReference type="InterPro" id="IPR036555">
    <property type="entry name" value="NusA_N_sf"/>
</dbReference>